<keyword evidence="2" id="KW-1185">Reference proteome</keyword>
<evidence type="ECO:0000313" key="1">
    <source>
        <dbReference type="EMBL" id="QJW90539.1"/>
    </source>
</evidence>
<dbReference type="AlphaFoldDB" id="A0A6M5Y9B0"/>
<dbReference type="RefSeq" id="WP_171740383.1">
    <property type="nucleotide sequence ID" value="NZ_CP053435.1"/>
</dbReference>
<dbReference type="EMBL" id="CP053435">
    <property type="protein sequence ID" value="QJW90539.1"/>
    <property type="molecule type" value="Genomic_DNA"/>
</dbReference>
<reference evidence="1 2" key="1">
    <citation type="submission" date="2020-05" db="EMBL/GenBank/DDBJ databases">
        <title>Genome sequencing of Spirosoma sp. TS118.</title>
        <authorList>
            <person name="Lee J.-H."/>
            <person name="Jeong S."/>
            <person name="Zhao L."/>
            <person name="Jung J.-H."/>
            <person name="Kim M.-K."/>
            <person name="Lim S."/>
        </authorList>
    </citation>
    <scope>NUCLEOTIDE SEQUENCE [LARGE SCALE GENOMIC DNA]</scope>
    <source>
        <strain evidence="1 2">TS118</strain>
    </source>
</reference>
<gene>
    <name evidence="1" type="ORF">HNV11_14705</name>
</gene>
<sequence length="64" mass="6763">MQQQLRDGDTKQIDGCGVTNAALFDLSTVLPESSISATESSRWLAGEACLGVSFTVSARSQQEA</sequence>
<dbReference type="KEGG" id="stae:HNV11_14705"/>
<protein>
    <submittedName>
        <fullName evidence="1">Uncharacterized protein</fullName>
    </submittedName>
</protein>
<name>A0A6M5Y9B0_9BACT</name>
<organism evidence="1 2">
    <name type="scientific">Spirosoma taeanense</name>
    <dbReference type="NCBI Taxonomy" id="2735870"/>
    <lineage>
        <taxon>Bacteria</taxon>
        <taxon>Pseudomonadati</taxon>
        <taxon>Bacteroidota</taxon>
        <taxon>Cytophagia</taxon>
        <taxon>Cytophagales</taxon>
        <taxon>Cytophagaceae</taxon>
        <taxon>Spirosoma</taxon>
    </lineage>
</organism>
<accession>A0A6M5Y9B0</accession>
<evidence type="ECO:0000313" key="2">
    <source>
        <dbReference type="Proteomes" id="UP000502756"/>
    </source>
</evidence>
<proteinExistence type="predicted"/>
<dbReference type="Proteomes" id="UP000502756">
    <property type="component" value="Chromosome"/>
</dbReference>